<evidence type="ECO:0000313" key="2">
    <source>
        <dbReference type="Proteomes" id="UP000661112"/>
    </source>
</evidence>
<proteinExistence type="predicted"/>
<dbReference type="Proteomes" id="UP000661112">
    <property type="component" value="Unassembled WGS sequence"/>
</dbReference>
<reference evidence="1 2" key="1">
    <citation type="journal article" date="2020" name="ISME J.">
        <title>Comparative genomics reveals insights into cyanobacterial evolution and habitat adaptation.</title>
        <authorList>
            <person name="Chen M.Y."/>
            <person name="Teng W.K."/>
            <person name="Zhao L."/>
            <person name="Hu C.X."/>
            <person name="Zhou Y.K."/>
            <person name="Han B.P."/>
            <person name="Song L.R."/>
            <person name="Shu W.S."/>
        </authorList>
    </citation>
    <scope>NUCLEOTIDE SEQUENCE [LARGE SCALE GENOMIC DNA]</scope>
    <source>
        <strain evidence="1 2">FACHB-119</strain>
    </source>
</reference>
<accession>A0ABR8D9R4</accession>
<protein>
    <submittedName>
        <fullName evidence="1">Uncharacterized protein</fullName>
    </submittedName>
</protein>
<evidence type="ECO:0000313" key="1">
    <source>
        <dbReference type="EMBL" id="MBD2503935.1"/>
    </source>
</evidence>
<sequence length="74" mass="8769">MTNPHIGGDALEYINKKNIPDTYETRFIEVLEYCRYALHEINQGRITDARNFLENAITQAERPWQQEEIDETQL</sequence>
<name>A0ABR8D9R4_9NOST</name>
<gene>
    <name evidence="1" type="ORF">H6G83_25565</name>
</gene>
<organism evidence="1 2">
    <name type="scientific">Anabaena azotica FACHB-119</name>
    <dbReference type="NCBI Taxonomy" id="947527"/>
    <lineage>
        <taxon>Bacteria</taxon>
        <taxon>Bacillati</taxon>
        <taxon>Cyanobacteriota</taxon>
        <taxon>Cyanophyceae</taxon>
        <taxon>Nostocales</taxon>
        <taxon>Nostocaceae</taxon>
        <taxon>Anabaena</taxon>
        <taxon>Anabaena azotica</taxon>
    </lineage>
</organism>
<comment type="caution">
    <text evidence="1">The sequence shown here is derived from an EMBL/GenBank/DDBJ whole genome shotgun (WGS) entry which is preliminary data.</text>
</comment>
<dbReference type="RefSeq" id="WP_190477208.1">
    <property type="nucleotide sequence ID" value="NZ_JACJSG010000042.1"/>
</dbReference>
<dbReference type="EMBL" id="JACJSG010000042">
    <property type="protein sequence ID" value="MBD2503935.1"/>
    <property type="molecule type" value="Genomic_DNA"/>
</dbReference>
<keyword evidence="2" id="KW-1185">Reference proteome</keyword>